<dbReference type="Pfam" id="PF17921">
    <property type="entry name" value="Integrase_H2C2"/>
    <property type="match status" value="1"/>
</dbReference>
<keyword evidence="5" id="KW-0255">Endonuclease</keyword>
<evidence type="ECO:0000313" key="10">
    <source>
        <dbReference type="Proteomes" id="UP001642540"/>
    </source>
</evidence>
<dbReference type="InterPro" id="IPR041373">
    <property type="entry name" value="RT_RNaseH"/>
</dbReference>
<keyword evidence="7" id="KW-0695">RNA-directed DNA polymerase</keyword>
<evidence type="ECO:0000259" key="8">
    <source>
        <dbReference type="PROSITE" id="PS50994"/>
    </source>
</evidence>
<evidence type="ECO:0000256" key="1">
    <source>
        <dbReference type="ARBA" id="ARBA00012493"/>
    </source>
</evidence>
<keyword evidence="10" id="KW-1185">Reference proteome</keyword>
<sequence length="384" mass="44184">MNKFYKYLCGRKFVLVTDHKPLLAIFGSKTSLQPYAAARLHRWSVFLSQFEYAIEYRSTNDHGNADALSRLPLADPAMEDEEAKEVNLIACENIDKIPVTHKQIKQSTARDKELSKVLLYVQSGWPRQLSSEETYLQHFFRKRDELSTSQGVLLWGIRVIIPSGLRKQLLSSLHESHQGIGKMEALARQFVWWPDMDNEIECLAKSCTECCSSRPDPPTAPLHPWQFPEGAWQRLHIDLAGPLFNRMYLVVMDAHSKWPEVFDMSSNTTSQKVIEKLRDCFVRFGLPEQIVSDNGRQFVSREFKQFCHSNGIRHTTSSPYHPRTNGEAERFVNTFKQSMMQSIDELTFRLQRFLFSYRCTPHSTTIIAPAELLIGVVHALSLTS</sequence>
<dbReference type="PANTHER" id="PTHR37984">
    <property type="entry name" value="PROTEIN CBG26694"/>
    <property type="match status" value="1"/>
</dbReference>
<evidence type="ECO:0000256" key="3">
    <source>
        <dbReference type="ARBA" id="ARBA00022695"/>
    </source>
</evidence>
<dbReference type="Gene3D" id="3.30.420.10">
    <property type="entry name" value="Ribonuclease H-like superfamily/Ribonuclease H"/>
    <property type="match status" value="1"/>
</dbReference>
<dbReference type="SUPFAM" id="SSF53098">
    <property type="entry name" value="Ribonuclease H-like"/>
    <property type="match status" value="1"/>
</dbReference>
<dbReference type="Pfam" id="PF17917">
    <property type="entry name" value="RT_RNaseH"/>
    <property type="match status" value="1"/>
</dbReference>
<proteinExistence type="predicted"/>
<keyword evidence="2" id="KW-0808">Transferase</keyword>
<dbReference type="Gene3D" id="1.10.340.70">
    <property type="match status" value="1"/>
</dbReference>
<evidence type="ECO:0000313" key="9">
    <source>
        <dbReference type="EMBL" id="CAL8137815.1"/>
    </source>
</evidence>
<comment type="caution">
    <text evidence="9">The sequence shown here is derived from an EMBL/GenBank/DDBJ whole genome shotgun (WGS) entry which is preliminary data.</text>
</comment>
<dbReference type="InterPro" id="IPR001584">
    <property type="entry name" value="Integrase_cat-core"/>
</dbReference>
<dbReference type="EC" id="2.7.7.49" evidence="1"/>
<feature type="domain" description="Integrase catalytic" evidence="8">
    <location>
        <begin position="220"/>
        <end position="377"/>
    </location>
</feature>
<dbReference type="Proteomes" id="UP001642540">
    <property type="component" value="Unassembled WGS sequence"/>
</dbReference>
<reference evidence="9 10" key="1">
    <citation type="submission" date="2024-08" db="EMBL/GenBank/DDBJ databases">
        <authorList>
            <person name="Cucini C."/>
            <person name="Frati F."/>
        </authorList>
    </citation>
    <scope>NUCLEOTIDE SEQUENCE [LARGE SCALE GENOMIC DNA]</scope>
</reference>
<dbReference type="InterPro" id="IPR041588">
    <property type="entry name" value="Integrase_H2C2"/>
</dbReference>
<evidence type="ECO:0000256" key="2">
    <source>
        <dbReference type="ARBA" id="ARBA00022679"/>
    </source>
</evidence>
<organism evidence="9 10">
    <name type="scientific">Orchesella dallaii</name>
    <dbReference type="NCBI Taxonomy" id="48710"/>
    <lineage>
        <taxon>Eukaryota</taxon>
        <taxon>Metazoa</taxon>
        <taxon>Ecdysozoa</taxon>
        <taxon>Arthropoda</taxon>
        <taxon>Hexapoda</taxon>
        <taxon>Collembola</taxon>
        <taxon>Entomobryomorpha</taxon>
        <taxon>Entomobryoidea</taxon>
        <taxon>Orchesellidae</taxon>
        <taxon>Orchesellinae</taxon>
        <taxon>Orchesella</taxon>
    </lineage>
</organism>
<gene>
    <name evidence="9" type="ORF">ODALV1_LOCUS27095</name>
</gene>
<dbReference type="PROSITE" id="PS50994">
    <property type="entry name" value="INTEGRASE"/>
    <property type="match status" value="1"/>
</dbReference>
<dbReference type="InterPro" id="IPR050951">
    <property type="entry name" value="Retrovirus_Pol_polyprotein"/>
</dbReference>
<dbReference type="InterPro" id="IPR043502">
    <property type="entry name" value="DNA/RNA_pol_sf"/>
</dbReference>
<evidence type="ECO:0000256" key="4">
    <source>
        <dbReference type="ARBA" id="ARBA00022722"/>
    </source>
</evidence>
<keyword evidence="3" id="KW-0548">Nucleotidyltransferase</keyword>
<protein>
    <recommendedName>
        <fullName evidence="1">RNA-directed DNA polymerase</fullName>
        <ecNumber evidence="1">2.7.7.49</ecNumber>
    </recommendedName>
</protein>
<dbReference type="EMBL" id="CAXLJM020000119">
    <property type="protein sequence ID" value="CAL8137815.1"/>
    <property type="molecule type" value="Genomic_DNA"/>
</dbReference>
<dbReference type="Pfam" id="PF00665">
    <property type="entry name" value="rve"/>
    <property type="match status" value="1"/>
</dbReference>
<evidence type="ECO:0000256" key="6">
    <source>
        <dbReference type="ARBA" id="ARBA00022801"/>
    </source>
</evidence>
<evidence type="ECO:0000256" key="7">
    <source>
        <dbReference type="ARBA" id="ARBA00022918"/>
    </source>
</evidence>
<evidence type="ECO:0000256" key="5">
    <source>
        <dbReference type="ARBA" id="ARBA00022759"/>
    </source>
</evidence>
<keyword evidence="6" id="KW-0378">Hydrolase</keyword>
<dbReference type="SUPFAM" id="SSF56672">
    <property type="entry name" value="DNA/RNA polymerases"/>
    <property type="match status" value="1"/>
</dbReference>
<dbReference type="PANTHER" id="PTHR37984:SF5">
    <property type="entry name" value="PROTEIN NYNRIN-LIKE"/>
    <property type="match status" value="1"/>
</dbReference>
<name>A0ABP1RWZ1_9HEXA</name>
<dbReference type="InterPro" id="IPR012337">
    <property type="entry name" value="RNaseH-like_sf"/>
</dbReference>
<keyword evidence="4" id="KW-0540">Nuclease</keyword>
<accession>A0ABP1RWZ1</accession>
<dbReference type="InterPro" id="IPR036397">
    <property type="entry name" value="RNaseH_sf"/>
</dbReference>